<keyword evidence="3" id="KW-1185">Reference proteome</keyword>
<dbReference type="PANTHER" id="PTHR36978">
    <property type="entry name" value="P-LOOP CONTAINING NUCLEOTIDE TRIPHOSPHATE HYDROLASE"/>
    <property type="match status" value="1"/>
</dbReference>
<evidence type="ECO:0008006" key="4">
    <source>
        <dbReference type="Google" id="ProtNLM"/>
    </source>
</evidence>
<evidence type="ECO:0000256" key="1">
    <source>
        <dbReference type="SAM" id="Phobius"/>
    </source>
</evidence>
<feature type="transmembrane region" description="Helical" evidence="1">
    <location>
        <begin position="245"/>
        <end position="269"/>
    </location>
</feature>
<dbReference type="Pfam" id="PF17784">
    <property type="entry name" value="Sulfotransfer_4"/>
    <property type="match status" value="1"/>
</dbReference>
<dbReference type="InterPro" id="IPR027417">
    <property type="entry name" value="P-loop_NTPase"/>
</dbReference>
<dbReference type="EMBL" id="JAVFKD010000014">
    <property type="protein sequence ID" value="KAK5989728.1"/>
    <property type="molecule type" value="Genomic_DNA"/>
</dbReference>
<keyword evidence="1" id="KW-0812">Transmembrane</keyword>
<evidence type="ECO:0000313" key="3">
    <source>
        <dbReference type="Proteomes" id="UP001338125"/>
    </source>
</evidence>
<reference evidence="2 3" key="1">
    <citation type="submission" date="2024-01" db="EMBL/GenBank/DDBJ databases">
        <title>Complete genome of Cladobotryum mycophilum ATHUM6906.</title>
        <authorList>
            <person name="Christinaki A.C."/>
            <person name="Myridakis A.I."/>
            <person name="Kouvelis V.N."/>
        </authorList>
    </citation>
    <scope>NUCLEOTIDE SEQUENCE [LARGE SCALE GENOMIC DNA]</scope>
    <source>
        <strain evidence="2 3">ATHUM6906</strain>
    </source>
</reference>
<dbReference type="PANTHER" id="PTHR36978:SF4">
    <property type="entry name" value="P-LOOP CONTAINING NUCLEOSIDE TRIPHOSPHATE HYDROLASE PROTEIN"/>
    <property type="match status" value="1"/>
</dbReference>
<accession>A0ABR0SCA2</accession>
<dbReference type="Proteomes" id="UP001338125">
    <property type="component" value="Unassembled WGS sequence"/>
</dbReference>
<comment type="caution">
    <text evidence="2">The sequence shown here is derived from an EMBL/GenBank/DDBJ whole genome shotgun (WGS) entry which is preliminary data.</text>
</comment>
<dbReference type="SUPFAM" id="SSF52540">
    <property type="entry name" value="P-loop containing nucleoside triphosphate hydrolases"/>
    <property type="match status" value="1"/>
</dbReference>
<dbReference type="Gene3D" id="3.40.50.300">
    <property type="entry name" value="P-loop containing nucleotide triphosphate hydrolases"/>
    <property type="match status" value="1"/>
</dbReference>
<proteinExistence type="predicted"/>
<keyword evidence="1" id="KW-1133">Transmembrane helix</keyword>
<evidence type="ECO:0000313" key="2">
    <source>
        <dbReference type="EMBL" id="KAK5989728.1"/>
    </source>
</evidence>
<keyword evidence="1" id="KW-0472">Membrane</keyword>
<protein>
    <recommendedName>
        <fullName evidence="4">NAD dependent epimerase/dehydratase</fullName>
    </recommendedName>
</protein>
<organism evidence="2 3">
    <name type="scientific">Cladobotryum mycophilum</name>
    <dbReference type="NCBI Taxonomy" id="491253"/>
    <lineage>
        <taxon>Eukaryota</taxon>
        <taxon>Fungi</taxon>
        <taxon>Dikarya</taxon>
        <taxon>Ascomycota</taxon>
        <taxon>Pezizomycotina</taxon>
        <taxon>Sordariomycetes</taxon>
        <taxon>Hypocreomycetidae</taxon>
        <taxon>Hypocreales</taxon>
        <taxon>Hypocreaceae</taxon>
        <taxon>Cladobotryum</taxon>
    </lineage>
</organism>
<gene>
    <name evidence="2" type="ORF">PT974_07987</name>
</gene>
<dbReference type="InterPro" id="IPR040632">
    <property type="entry name" value="Sulfotransfer_4"/>
</dbReference>
<sequence>MSHHPKDTQPQLEMKVLALGLPRSGTVSIADALTILGYKNVYHSLKSIDMDKKNDWHVFNRAADASFPVLSTYTGRAFTREEWDEVYGSCEAATDTAAMFSPHILQAYPDAKVILVKRDFGRWFKSIDEMVLTGLWSPLSGIFVHFVHPVLGLSTITAMRKALLGLFEAKDVAEIRRNAQTTYDRHHRQIQEMVPPEQLLVYKLGDGWEPLCEFLGKPVPDGEFPWVNEASELKRVTRKILRSQLVATWYVLMPWVLAAGVLAVASWGIKSGVLGWS</sequence>
<name>A0ABR0SCA2_9HYPO</name>